<sequence>MYVLFLGSLLELLVPLLDFGLFVWWEIATVVAVLQLEKNFVLAKFVTSGYWIFIAFVLFHFIGLVAAVVLGFARVPVLSSWWLRCSLPLF</sequence>
<evidence type="ECO:0000313" key="1">
    <source>
        <dbReference type="EMBL" id="KAL3582851.1"/>
    </source>
</evidence>
<organism evidence="1 2">
    <name type="scientific">Populus alba</name>
    <name type="common">White poplar</name>
    <dbReference type="NCBI Taxonomy" id="43335"/>
    <lineage>
        <taxon>Eukaryota</taxon>
        <taxon>Viridiplantae</taxon>
        <taxon>Streptophyta</taxon>
        <taxon>Embryophyta</taxon>
        <taxon>Tracheophyta</taxon>
        <taxon>Spermatophyta</taxon>
        <taxon>Magnoliopsida</taxon>
        <taxon>eudicotyledons</taxon>
        <taxon>Gunneridae</taxon>
        <taxon>Pentapetalae</taxon>
        <taxon>rosids</taxon>
        <taxon>fabids</taxon>
        <taxon>Malpighiales</taxon>
        <taxon>Salicaceae</taxon>
        <taxon>Saliceae</taxon>
        <taxon>Populus</taxon>
    </lineage>
</organism>
<dbReference type="Proteomes" id="UP000309997">
    <property type="component" value="Unassembled WGS sequence"/>
</dbReference>
<protein>
    <submittedName>
        <fullName evidence="1">Uncharacterized protein</fullName>
    </submittedName>
</protein>
<comment type="caution">
    <text evidence="1">The sequence shown here is derived from an EMBL/GenBank/DDBJ whole genome shotgun (WGS) entry which is preliminary data.</text>
</comment>
<accession>A0ACC4BWR3</accession>
<evidence type="ECO:0000313" key="2">
    <source>
        <dbReference type="Proteomes" id="UP000309997"/>
    </source>
</evidence>
<keyword evidence="2" id="KW-1185">Reference proteome</keyword>
<dbReference type="EMBL" id="RCHU02000008">
    <property type="protein sequence ID" value="KAL3582851.1"/>
    <property type="molecule type" value="Genomic_DNA"/>
</dbReference>
<reference evidence="1 2" key="1">
    <citation type="journal article" date="2024" name="Plant Biotechnol. J.">
        <title>Genome and CRISPR/Cas9 system of a widespread forest tree (Populus alba) in the world.</title>
        <authorList>
            <person name="Liu Y.J."/>
            <person name="Jiang P.F."/>
            <person name="Han X.M."/>
            <person name="Li X.Y."/>
            <person name="Wang H.M."/>
            <person name="Wang Y.J."/>
            <person name="Wang X.X."/>
            <person name="Zeng Q.Y."/>
        </authorList>
    </citation>
    <scope>NUCLEOTIDE SEQUENCE [LARGE SCALE GENOMIC DNA]</scope>
    <source>
        <strain evidence="2">cv. PAL-ZL1</strain>
    </source>
</reference>
<proteinExistence type="predicted"/>
<name>A0ACC4BWR3_POPAL</name>
<gene>
    <name evidence="1" type="ORF">D5086_017183</name>
</gene>